<reference evidence="1" key="1">
    <citation type="submission" date="2021-06" db="EMBL/GenBank/DDBJ databases">
        <authorList>
            <person name="Gannon L."/>
            <person name="Redgwell R T."/>
            <person name="Michniewski S."/>
            <person name="Harrison D C."/>
            <person name="Millard A."/>
        </authorList>
    </citation>
    <scope>NUCLEOTIDE SEQUENCE</scope>
</reference>
<organism evidence="1">
    <name type="scientific">uncultured marine phage</name>
    <dbReference type="NCBI Taxonomy" id="707152"/>
    <lineage>
        <taxon>Viruses</taxon>
        <taxon>environmental samples</taxon>
    </lineage>
</organism>
<name>A0A8D9FRI7_9VIRU</name>
<proteinExistence type="predicted"/>
<evidence type="ECO:0000313" key="1">
    <source>
        <dbReference type="EMBL" id="CAG7581639.1"/>
    </source>
</evidence>
<protein>
    <submittedName>
        <fullName evidence="1">Uncharacterized protein</fullName>
    </submittedName>
</protein>
<sequence>MAIKLLLDKDARSVVMTDGKTYFDLKNKKFMSKNMTGFLHDNLYKGNVHLKGEEIKTREDFLRKPFCLLMDSEGSPLAKTQMIIRPDSNRDYVYYTNFKVIKRMNVKSTITWWESYKKFFKNDFIIKNINN</sequence>
<dbReference type="EMBL" id="OU342829">
    <property type="protein sequence ID" value="CAG7581639.1"/>
    <property type="molecule type" value="Genomic_DNA"/>
</dbReference>
<gene>
    <name evidence="1" type="ORF">SLAVMIC_00942</name>
</gene>
<accession>A0A8D9FRI7</accession>